<organism evidence="3 4">
    <name type="scientific">Penstemon smallii</name>
    <dbReference type="NCBI Taxonomy" id="265156"/>
    <lineage>
        <taxon>Eukaryota</taxon>
        <taxon>Viridiplantae</taxon>
        <taxon>Streptophyta</taxon>
        <taxon>Embryophyta</taxon>
        <taxon>Tracheophyta</taxon>
        <taxon>Spermatophyta</taxon>
        <taxon>Magnoliopsida</taxon>
        <taxon>eudicotyledons</taxon>
        <taxon>Gunneridae</taxon>
        <taxon>Pentapetalae</taxon>
        <taxon>asterids</taxon>
        <taxon>lamiids</taxon>
        <taxon>Lamiales</taxon>
        <taxon>Plantaginaceae</taxon>
        <taxon>Cheloneae</taxon>
        <taxon>Penstemon</taxon>
    </lineage>
</organism>
<proteinExistence type="predicted"/>
<protein>
    <submittedName>
        <fullName evidence="3">Uncharacterized protein</fullName>
    </submittedName>
</protein>
<evidence type="ECO:0000256" key="1">
    <source>
        <dbReference type="ARBA" id="ARBA00022679"/>
    </source>
</evidence>
<dbReference type="Proteomes" id="UP001634393">
    <property type="component" value="Unassembled WGS sequence"/>
</dbReference>
<keyword evidence="4" id="KW-1185">Reference proteome</keyword>
<dbReference type="EMBL" id="JBJXBP010000004">
    <property type="protein sequence ID" value="KAL3832924.1"/>
    <property type="molecule type" value="Genomic_DNA"/>
</dbReference>
<dbReference type="Gene3D" id="3.30.559.10">
    <property type="entry name" value="Chloramphenicol acetyltransferase-like domain"/>
    <property type="match status" value="1"/>
</dbReference>
<keyword evidence="2" id="KW-0012">Acyltransferase</keyword>
<name>A0ABD3T7L2_9LAMI</name>
<dbReference type="PANTHER" id="PTHR31625">
    <property type="match status" value="1"/>
</dbReference>
<dbReference type="AlphaFoldDB" id="A0ABD3T7L2"/>
<evidence type="ECO:0000313" key="4">
    <source>
        <dbReference type="Proteomes" id="UP001634393"/>
    </source>
</evidence>
<dbReference type="InterPro" id="IPR023213">
    <property type="entry name" value="CAT-like_dom_sf"/>
</dbReference>
<evidence type="ECO:0000256" key="2">
    <source>
        <dbReference type="ARBA" id="ARBA00023315"/>
    </source>
</evidence>
<keyword evidence="1" id="KW-0808">Transferase</keyword>
<dbReference type="GO" id="GO:0016747">
    <property type="term" value="F:acyltransferase activity, transferring groups other than amino-acyl groups"/>
    <property type="evidence" value="ECO:0007669"/>
    <property type="project" value="UniProtKB-ARBA"/>
</dbReference>
<comment type="caution">
    <text evidence="3">The sequence shown here is derived from an EMBL/GenBank/DDBJ whole genome shotgun (WGS) entry which is preliminary data.</text>
</comment>
<evidence type="ECO:0000313" key="3">
    <source>
        <dbReference type="EMBL" id="KAL3832924.1"/>
    </source>
</evidence>
<reference evidence="3 4" key="1">
    <citation type="submission" date="2024-12" db="EMBL/GenBank/DDBJ databases">
        <title>The unique morphological basis and parallel evolutionary history of personate flowers in Penstemon.</title>
        <authorList>
            <person name="Depatie T.H."/>
            <person name="Wessinger C.A."/>
        </authorList>
    </citation>
    <scope>NUCLEOTIDE SEQUENCE [LARGE SCALE GENOMIC DNA]</scope>
    <source>
        <strain evidence="3">WTNN_2</strain>
        <tissue evidence="3">Leaf</tissue>
    </source>
</reference>
<accession>A0ABD3T7L2</accession>
<sequence>MAVVAPSEYGGITMAHFDIPWLPSCIAQCIFFYNFPCSKSHFLDNITRFLLTIAESANEDFADLTGNHAREAHRFHAFVPELPLATNKLFSVQISFFPNQGFCIDFISKLKGDGSHLLRKRHDLPFYDRSNVEDPNGLDSIYWNQVMKNLIPCTYYIHA</sequence>
<dbReference type="InterPro" id="IPR051504">
    <property type="entry name" value="Plant_metabolite_acyltrans"/>
</dbReference>
<gene>
    <name evidence="3" type="ORF">ACJIZ3_007660</name>
</gene>